<feature type="region of interest" description="Disordered" evidence="7">
    <location>
        <begin position="310"/>
        <end position="381"/>
    </location>
</feature>
<keyword evidence="8" id="KW-0732">Signal</keyword>
<feature type="chain" id="PRO_5012823880" description="Chitin-binding type-4 domain-containing protein" evidence="8">
    <location>
        <begin position="26"/>
        <end position="429"/>
    </location>
</feature>
<evidence type="ECO:0000256" key="3">
    <source>
        <dbReference type="ARBA" id="ARBA00023008"/>
    </source>
</evidence>
<evidence type="ECO:0000256" key="7">
    <source>
        <dbReference type="SAM" id="MobiDB-lite"/>
    </source>
</evidence>
<feature type="compositionally biased region" description="Pro residues" evidence="7">
    <location>
        <begin position="350"/>
        <end position="365"/>
    </location>
</feature>
<proteinExistence type="inferred from homology"/>
<keyword evidence="3" id="KW-0186">Copper</keyword>
<evidence type="ECO:0000313" key="10">
    <source>
        <dbReference type="EMBL" id="OSX80170.1"/>
    </source>
</evidence>
<gene>
    <name evidence="10" type="ORF">BU14_0058s0081</name>
</gene>
<keyword evidence="4" id="KW-1015">Disulfide bond</keyword>
<dbReference type="OrthoDB" id="2902at2759"/>
<feature type="compositionally biased region" description="Low complexity" evidence="7">
    <location>
        <begin position="311"/>
        <end position="331"/>
    </location>
</feature>
<feature type="signal peptide" evidence="8">
    <location>
        <begin position="1"/>
        <end position="25"/>
    </location>
</feature>
<feature type="domain" description="Chitin-binding type-4" evidence="9">
    <location>
        <begin position="26"/>
        <end position="302"/>
    </location>
</feature>
<sequence length="429" mass="43461">MGGSTPVVALATAVAAVGFATSAAGHALMTTPRQRGGLKLSSEFNFPVIDPTAPTDFCPHCLNAGGTGTVKAANGGDWSPYDPLDAGARAARAADHGVCGDPATQSPGAHTVGGTFYHGGKTVAAYTPGGVVDFEVGVTTSHNGFFEWWVCDLDACGAMDLTNGCFGVPGACTRLDRVAHPSCEAGTDVACGPIQAAYPSRWYMPCRGNPPPTVGNTQVLGGPDGKMRYRLPAALTCTRCVIQWYWVTANSCNPPGMAEYNFPAAWAGCPGDGGSVGGIARGAAPCGPGGKWPEEFWTCADVVIGAGGGPTPTATPTATAAPTATSSGATPTPLPTCSMPPAPACSTATPTPPPSPTPTAVPTPTPTAVVTSSPAPTPSPTSGGTCAASHLICASPARGMAQVPCCDPRFFCKEVNEWHWYCADRVYDP</sequence>
<evidence type="ECO:0000256" key="1">
    <source>
        <dbReference type="ARBA" id="ARBA00001973"/>
    </source>
</evidence>
<keyword evidence="11" id="KW-1185">Reference proteome</keyword>
<keyword evidence="5" id="KW-0325">Glycoprotein</keyword>
<feature type="compositionally biased region" description="Pro residues" evidence="7">
    <location>
        <begin position="332"/>
        <end position="343"/>
    </location>
</feature>
<evidence type="ECO:0000256" key="5">
    <source>
        <dbReference type="ARBA" id="ARBA00023180"/>
    </source>
</evidence>
<dbReference type="PANTHER" id="PTHR36575">
    <property type="entry name" value="BINDING PROTEIN, PUTATIVE (AFU_ORTHOLOGUE AFUA_1G14430)-RELATED"/>
    <property type="match status" value="1"/>
</dbReference>
<protein>
    <recommendedName>
        <fullName evidence="9">Chitin-binding type-4 domain-containing protein</fullName>
    </recommendedName>
</protein>
<evidence type="ECO:0000259" key="9">
    <source>
        <dbReference type="Pfam" id="PF03067"/>
    </source>
</evidence>
<dbReference type="PANTHER" id="PTHR36575:SF2">
    <property type="entry name" value="CHITIN-BINDING TYPE-4 DOMAIN-CONTAINING PROTEIN-RELATED"/>
    <property type="match status" value="1"/>
</dbReference>
<name>A0A1X6PH77_PORUM</name>
<evidence type="ECO:0000256" key="2">
    <source>
        <dbReference type="ARBA" id="ARBA00022723"/>
    </source>
</evidence>
<comment type="cofactor">
    <cofactor evidence="1">
        <name>Cu(2+)</name>
        <dbReference type="ChEBI" id="CHEBI:29036"/>
    </cofactor>
</comment>
<evidence type="ECO:0000256" key="4">
    <source>
        <dbReference type="ARBA" id="ARBA00023157"/>
    </source>
</evidence>
<dbReference type="GO" id="GO:0046872">
    <property type="term" value="F:metal ion binding"/>
    <property type="evidence" value="ECO:0007669"/>
    <property type="project" value="UniProtKB-KW"/>
</dbReference>
<keyword evidence="2" id="KW-0479">Metal-binding</keyword>
<comment type="similarity">
    <text evidence="6">Belongs to the polysaccharide monooxygenase AA13 family.</text>
</comment>
<dbReference type="InterPro" id="IPR004302">
    <property type="entry name" value="Cellulose/chitin-bd_N"/>
</dbReference>
<evidence type="ECO:0000256" key="8">
    <source>
        <dbReference type="SAM" id="SignalP"/>
    </source>
</evidence>
<dbReference type="InterPro" id="IPR052282">
    <property type="entry name" value="Starch-active_LPMO"/>
</dbReference>
<evidence type="ECO:0000256" key="6">
    <source>
        <dbReference type="ARBA" id="ARBA00034311"/>
    </source>
</evidence>
<evidence type="ECO:0000313" key="11">
    <source>
        <dbReference type="Proteomes" id="UP000218209"/>
    </source>
</evidence>
<dbReference type="Proteomes" id="UP000218209">
    <property type="component" value="Unassembled WGS sequence"/>
</dbReference>
<dbReference type="EMBL" id="KV918780">
    <property type="protein sequence ID" value="OSX80170.1"/>
    <property type="molecule type" value="Genomic_DNA"/>
</dbReference>
<dbReference type="AlphaFoldDB" id="A0A1X6PH77"/>
<dbReference type="Pfam" id="PF03067">
    <property type="entry name" value="LPMO_10"/>
    <property type="match status" value="1"/>
</dbReference>
<reference evidence="10 11" key="1">
    <citation type="submission" date="2017-03" db="EMBL/GenBank/DDBJ databases">
        <title>WGS assembly of Porphyra umbilicalis.</title>
        <authorList>
            <person name="Brawley S.H."/>
            <person name="Blouin N.A."/>
            <person name="Ficko-Blean E."/>
            <person name="Wheeler G.L."/>
            <person name="Lohr M."/>
            <person name="Goodson H.V."/>
            <person name="Jenkins J.W."/>
            <person name="Blaby-Haas C.E."/>
            <person name="Helliwell K.E."/>
            <person name="Chan C."/>
            <person name="Marriage T."/>
            <person name="Bhattacharya D."/>
            <person name="Klein A.S."/>
            <person name="Badis Y."/>
            <person name="Brodie J."/>
            <person name="Cao Y."/>
            <person name="Collen J."/>
            <person name="Dittami S.M."/>
            <person name="Gachon C.M."/>
            <person name="Green B.R."/>
            <person name="Karpowicz S."/>
            <person name="Kim J.W."/>
            <person name="Kudahl U."/>
            <person name="Lin S."/>
            <person name="Michel G."/>
            <person name="Mittag M."/>
            <person name="Olson B.J."/>
            <person name="Pangilinan J."/>
            <person name="Peng Y."/>
            <person name="Qiu H."/>
            <person name="Shu S."/>
            <person name="Singer J.T."/>
            <person name="Smith A.G."/>
            <person name="Sprecher B.N."/>
            <person name="Wagner V."/>
            <person name="Wang W."/>
            <person name="Wang Z.-Y."/>
            <person name="Yan J."/>
            <person name="Yarish C."/>
            <person name="Zoeuner-Riek S."/>
            <person name="Zhuang Y."/>
            <person name="Zou Y."/>
            <person name="Lindquist E.A."/>
            <person name="Grimwood J."/>
            <person name="Barry K."/>
            <person name="Rokhsar D.S."/>
            <person name="Schmutz J."/>
            <person name="Stiller J.W."/>
            <person name="Grossman A.R."/>
            <person name="Prochnik S.E."/>
        </authorList>
    </citation>
    <scope>NUCLEOTIDE SEQUENCE [LARGE SCALE GENOMIC DNA]</scope>
    <source>
        <strain evidence="10">4086291</strain>
    </source>
</reference>
<accession>A0A1X6PH77</accession>
<organism evidence="10 11">
    <name type="scientific">Porphyra umbilicalis</name>
    <name type="common">Purple laver</name>
    <name type="synonym">Red alga</name>
    <dbReference type="NCBI Taxonomy" id="2786"/>
    <lineage>
        <taxon>Eukaryota</taxon>
        <taxon>Rhodophyta</taxon>
        <taxon>Bangiophyceae</taxon>
        <taxon>Bangiales</taxon>
        <taxon>Bangiaceae</taxon>
        <taxon>Porphyra</taxon>
    </lineage>
</organism>